<sequence length="52" mass="5550">MSRQGCQRYTSPGHLWDLSAAQETSLGAPWGALRDILHGELPGSSRSGRGVV</sequence>
<organism evidence="1 2">
    <name type="scientific">Cronartium quercuum f. sp. fusiforme G11</name>
    <dbReference type="NCBI Taxonomy" id="708437"/>
    <lineage>
        <taxon>Eukaryota</taxon>
        <taxon>Fungi</taxon>
        <taxon>Dikarya</taxon>
        <taxon>Basidiomycota</taxon>
        <taxon>Pucciniomycotina</taxon>
        <taxon>Pucciniomycetes</taxon>
        <taxon>Pucciniales</taxon>
        <taxon>Coleosporiaceae</taxon>
        <taxon>Cronartium</taxon>
    </lineage>
</organism>
<comment type="caution">
    <text evidence="1">The sequence shown here is derived from an EMBL/GenBank/DDBJ whole genome shotgun (WGS) entry which is preliminary data.</text>
</comment>
<proteinExistence type="predicted"/>
<dbReference type="AlphaFoldDB" id="A0A9P6NXV7"/>
<gene>
    <name evidence="1" type="ORF">CROQUDRAFT_649819</name>
</gene>
<evidence type="ECO:0000313" key="1">
    <source>
        <dbReference type="EMBL" id="KAG0152417.1"/>
    </source>
</evidence>
<dbReference type="EMBL" id="MU167208">
    <property type="protein sequence ID" value="KAG0152417.1"/>
    <property type="molecule type" value="Genomic_DNA"/>
</dbReference>
<accession>A0A9P6NXV7</accession>
<keyword evidence="2" id="KW-1185">Reference proteome</keyword>
<evidence type="ECO:0000313" key="2">
    <source>
        <dbReference type="Proteomes" id="UP000886653"/>
    </source>
</evidence>
<name>A0A9P6NXV7_9BASI</name>
<dbReference type="Proteomes" id="UP000886653">
    <property type="component" value="Unassembled WGS sequence"/>
</dbReference>
<reference evidence="1" key="1">
    <citation type="submission" date="2013-11" db="EMBL/GenBank/DDBJ databases">
        <title>Genome sequence of the fusiform rust pathogen reveals effectors for host alternation and coevolution with pine.</title>
        <authorList>
            <consortium name="DOE Joint Genome Institute"/>
            <person name="Smith K."/>
            <person name="Pendleton A."/>
            <person name="Kubisiak T."/>
            <person name="Anderson C."/>
            <person name="Salamov A."/>
            <person name="Aerts A."/>
            <person name="Riley R."/>
            <person name="Clum A."/>
            <person name="Lindquist E."/>
            <person name="Ence D."/>
            <person name="Campbell M."/>
            <person name="Kronenberg Z."/>
            <person name="Feau N."/>
            <person name="Dhillon B."/>
            <person name="Hamelin R."/>
            <person name="Burleigh J."/>
            <person name="Smith J."/>
            <person name="Yandell M."/>
            <person name="Nelson C."/>
            <person name="Grigoriev I."/>
            <person name="Davis J."/>
        </authorList>
    </citation>
    <scope>NUCLEOTIDE SEQUENCE</scope>
    <source>
        <strain evidence="1">G11</strain>
    </source>
</reference>
<protein>
    <submittedName>
        <fullName evidence="1">Uncharacterized protein</fullName>
    </submittedName>
</protein>